<accession>A0ABP4E2E1</accession>
<dbReference type="SUPFAM" id="SSF101386">
    <property type="entry name" value="all-alpha NTP pyrophosphatases"/>
    <property type="match status" value="1"/>
</dbReference>
<organism evidence="1 2">
    <name type="scientific">Kitasatospora nipponensis</name>
    <dbReference type="NCBI Taxonomy" id="258049"/>
    <lineage>
        <taxon>Bacteria</taxon>
        <taxon>Bacillati</taxon>
        <taxon>Actinomycetota</taxon>
        <taxon>Actinomycetes</taxon>
        <taxon>Kitasatosporales</taxon>
        <taxon>Streptomycetaceae</taxon>
        <taxon>Kitasatospora</taxon>
    </lineage>
</organism>
<reference evidence="2" key="1">
    <citation type="journal article" date="2019" name="Int. J. Syst. Evol. Microbiol.">
        <title>The Global Catalogue of Microorganisms (GCM) 10K type strain sequencing project: providing services to taxonomists for standard genome sequencing and annotation.</title>
        <authorList>
            <consortium name="The Broad Institute Genomics Platform"/>
            <consortium name="The Broad Institute Genome Sequencing Center for Infectious Disease"/>
            <person name="Wu L."/>
            <person name="Ma J."/>
        </authorList>
    </citation>
    <scope>NUCLEOTIDE SEQUENCE [LARGE SCALE GENOMIC DNA]</scope>
    <source>
        <strain evidence="2">JCM 13004</strain>
    </source>
</reference>
<evidence type="ECO:0000313" key="1">
    <source>
        <dbReference type="EMBL" id="GAA1083363.1"/>
    </source>
</evidence>
<dbReference type="RefSeq" id="WP_344447666.1">
    <property type="nucleotide sequence ID" value="NZ_BAAALF010000991.1"/>
</dbReference>
<name>A0ABP4E2E1_9ACTN</name>
<keyword evidence="2" id="KW-1185">Reference proteome</keyword>
<sequence length="107" mass="11607">MNGNAWETIGKITAMLDGYTPLGRDLEVAMRIGKVAEETGEVHEALALALGQNPRKGKDPEGWTKVENELCDVIFTAMVALTSVSDDPEGKFAERLAFVSDRTLNLA</sequence>
<dbReference type="InterPro" id="IPR044548">
    <property type="entry name" value="AF0060_NTP-PPase_MazG-like"/>
</dbReference>
<dbReference type="EMBL" id="BAAALF010000991">
    <property type="protein sequence ID" value="GAA1083363.1"/>
    <property type="molecule type" value="Genomic_DNA"/>
</dbReference>
<protein>
    <submittedName>
        <fullName evidence="1">MazG-like family protein</fullName>
    </submittedName>
</protein>
<gene>
    <name evidence="1" type="ORF">GCM10009665_80500</name>
</gene>
<dbReference type="Gene3D" id="1.10.287.1080">
    <property type="entry name" value="MazG-like"/>
    <property type="match status" value="1"/>
</dbReference>
<dbReference type="CDD" id="cd11533">
    <property type="entry name" value="NTP-PPase_Af0060_like"/>
    <property type="match status" value="1"/>
</dbReference>
<comment type="caution">
    <text evidence="1">The sequence shown here is derived from an EMBL/GenBank/DDBJ whole genome shotgun (WGS) entry which is preliminary data.</text>
</comment>
<evidence type="ECO:0000313" key="2">
    <source>
        <dbReference type="Proteomes" id="UP001500037"/>
    </source>
</evidence>
<dbReference type="Proteomes" id="UP001500037">
    <property type="component" value="Unassembled WGS sequence"/>
</dbReference>
<proteinExistence type="predicted"/>